<proteinExistence type="inferred from homology"/>
<evidence type="ECO:0000313" key="6">
    <source>
        <dbReference type="EMBL" id="MBC1936289.1"/>
    </source>
</evidence>
<dbReference type="GO" id="GO:0016646">
    <property type="term" value="F:oxidoreductase activity, acting on the CH-NH group of donors, NAD or NADP as acceptor"/>
    <property type="evidence" value="ECO:0007669"/>
    <property type="project" value="UniProtKB-ARBA"/>
</dbReference>
<gene>
    <name evidence="6" type="ORF">HCA69_07915</name>
</gene>
<feature type="domain" description="Flavin reductase like" evidence="5">
    <location>
        <begin position="20"/>
        <end position="177"/>
    </location>
</feature>
<keyword evidence="3" id="KW-0288">FMN</keyword>
<dbReference type="PANTHER" id="PTHR33798:SF5">
    <property type="entry name" value="FLAVIN REDUCTASE LIKE DOMAIN-CONTAINING PROTEIN"/>
    <property type="match status" value="1"/>
</dbReference>
<dbReference type="Pfam" id="PF01613">
    <property type="entry name" value="Flavin_Reduct"/>
    <property type="match status" value="1"/>
</dbReference>
<dbReference type="SMART" id="SM00903">
    <property type="entry name" value="Flavin_Reduct"/>
    <property type="match status" value="1"/>
</dbReference>
<comment type="similarity">
    <text evidence="4">Belongs to the flavoredoxin family.</text>
</comment>
<dbReference type="AlphaFoldDB" id="A0A7X0Y474"/>
<comment type="cofactor">
    <cofactor evidence="1">
        <name>FMN</name>
        <dbReference type="ChEBI" id="CHEBI:58210"/>
    </cofactor>
</comment>
<keyword evidence="2" id="KW-0285">Flavoprotein</keyword>
<organism evidence="6 7">
    <name type="scientific">Listeria grandensis</name>
    <dbReference type="NCBI Taxonomy" id="1494963"/>
    <lineage>
        <taxon>Bacteria</taxon>
        <taxon>Bacillati</taxon>
        <taxon>Bacillota</taxon>
        <taxon>Bacilli</taxon>
        <taxon>Bacillales</taxon>
        <taxon>Listeriaceae</taxon>
        <taxon>Listeria</taxon>
    </lineage>
</organism>
<evidence type="ECO:0000259" key="5">
    <source>
        <dbReference type="SMART" id="SM00903"/>
    </source>
</evidence>
<protein>
    <submittedName>
        <fullName evidence="6">Flavin reductase family protein</fullName>
    </submittedName>
</protein>
<evidence type="ECO:0000313" key="7">
    <source>
        <dbReference type="Proteomes" id="UP000535908"/>
    </source>
</evidence>
<dbReference type="GO" id="GO:0010181">
    <property type="term" value="F:FMN binding"/>
    <property type="evidence" value="ECO:0007669"/>
    <property type="project" value="InterPro"/>
</dbReference>
<comment type="caution">
    <text evidence="6">The sequence shown here is derived from an EMBL/GenBank/DDBJ whole genome shotgun (WGS) entry which is preliminary data.</text>
</comment>
<dbReference type="Proteomes" id="UP000535908">
    <property type="component" value="Unassembled WGS sequence"/>
</dbReference>
<reference evidence="6 7" key="1">
    <citation type="submission" date="2020-03" db="EMBL/GenBank/DDBJ databases">
        <title>Soil Listeria distribution.</title>
        <authorList>
            <person name="Liao J."/>
            <person name="Wiedmann M."/>
        </authorList>
    </citation>
    <scope>NUCLEOTIDE SEQUENCE [LARGE SCALE GENOMIC DNA]</scope>
    <source>
        <strain evidence="6 7">FSL L7-0741</strain>
    </source>
</reference>
<evidence type="ECO:0000256" key="4">
    <source>
        <dbReference type="ARBA" id="ARBA00038054"/>
    </source>
</evidence>
<evidence type="ECO:0000256" key="3">
    <source>
        <dbReference type="ARBA" id="ARBA00022643"/>
    </source>
</evidence>
<dbReference type="RefSeq" id="WP_185411316.1">
    <property type="nucleotide sequence ID" value="NZ_JAARRE010000013.1"/>
</dbReference>
<evidence type="ECO:0000256" key="1">
    <source>
        <dbReference type="ARBA" id="ARBA00001917"/>
    </source>
</evidence>
<dbReference type="InterPro" id="IPR012349">
    <property type="entry name" value="Split_barrel_FMN-bd"/>
</dbReference>
<name>A0A7X0Y474_9LIST</name>
<sequence length="205" mass="22620">MIRLDAREIGAQSNYKFLSGAIIPRPIAFVTTQSANGILNAAPFSFFNVVSSDPPIVSIAVQRDKGQMKDTARNIIATNELVIHIVDEALTEEMNKTAARLEPDQNELTLTNLTTVPSEVVSVPAIQQAKIRFEANLAQHIPIQNEAGETVTDLILAKVLCYHVDATVFDEEKQYILTDALKPVARLAGNNYAKLGENFMMERPR</sequence>
<evidence type="ECO:0000256" key="2">
    <source>
        <dbReference type="ARBA" id="ARBA00022630"/>
    </source>
</evidence>
<dbReference type="EMBL" id="JAARWN010000005">
    <property type="protein sequence ID" value="MBC1936289.1"/>
    <property type="molecule type" value="Genomic_DNA"/>
</dbReference>
<dbReference type="PANTHER" id="PTHR33798">
    <property type="entry name" value="FLAVOPROTEIN OXYGENASE"/>
    <property type="match status" value="1"/>
</dbReference>
<dbReference type="SUPFAM" id="SSF50475">
    <property type="entry name" value="FMN-binding split barrel"/>
    <property type="match status" value="1"/>
</dbReference>
<dbReference type="InterPro" id="IPR002563">
    <property type="entry name" value="Flavin_Rdtase-like_dom"/>
</dbReference>
<dbReference type="Gene3D" id="2.30.110.10">
    <property type="entry name" value="Electron Transport, Fmn-binding Protein, Chain A"/>
    <property type="match status" value="1"/>
</dbReference>
<accession>A0A7X0Y474</accession>